<feature type="domain" description="Fido" evidence="2">
    <location>
        <begin position="60"/>
        <end position="203"/>
    </location>
</feature>
<name>A0A935N2E9_9RHOO</name>
<dbReference type="InterPro" id="IPR040198">
    <property type="entry name" value="Fido_containing"/>
</dbReference>
<dbReference type="PANTHER" id="PTHR13504:SF39">
    <property type="entry name" value="CELL FILAMENTATION PROTEIN"/>
    <property type="match status" value="1"/>
</dbReference>
<evidence type="ECO:0000259" key="2">
    <source>
        <dbReference type="PROSITE" id="PS51459"/>
    </source>
</evidence>
<dbReference type="Proteomes" id="UP000739411">
    <property type="component" value="Unassembled WGS sequence"/>
</dbReference>
<gene>
    <name evidence="3" type="ORF">IPJ38_22470</name>
</gene>
<evidence type="ECO:0000313" key="4">
    <source>
        <dbReference type="Proteomes" id="UP000739411"/>
    </source>
</evidence>
<dbReference type="Gene3D" id="1.10.3290.10">
    <property type="entry name" value="Fido-like domain"/>
    <property type="match status" value="1"/>
</dbReference>
<feature type="active site" evidence="1">
    <location>
        <position position="134"/>
    </location>
</feature>
<dbReference type="NCBIfam" id="TIGR02613">
    <property type="entry name" value="mob_myst_B"/>
    <property type="match status" value="1"/>
</dbReference>
<comment type="caution">
    <text evidence="3">The sequence shown here is derived from an EMBL/GenBank/DDBJ whole genome shotgun (WGS) entry which is preliminary data.</text>
</comment>
<dbReference type="EMBL" id="JADJMS010000052">
    <property type="protein sequence ID" value="MBK7417440.1"/>
    <property type="molecule type" value="Genomic_DNA"/>
</dbReference>
<reference evidence="3 4" key="1">
    <citation type="submission" date="2020-10" db="EMBL/GenBank/DDBJ databases">
        <title>Connecting structure to function with the recovery of over 1000 high-quality activated sludge metagenome-assembled genomes encoding full-length rRNA genes using long-read sequencing.</title>
        <authorList>
            <person name="Singleton C.M."/>
            <person name="Petriglieri F."/>
            <person name="Kristensen J.M."/>
            <person name="Kirkegaard R.H."/>
            <person name="Michaelsen T.Y."/>
            <person name="Andersen M.H."/>
            <person name="Karst S.M."/>
            <person name="Dueholm M.S."/>
            <person name="Nielsen P.H."/>
            <person name="Albertsen M."/>
        </authorList>
    </citation>
    <scope>NUCLEOTIDE SEQUENCE [LARGE SCALE GENOMIC DNA]</scope>
    <source>
        <strain evidence="3">EsbW_18-Q3-R4-48_BATAC.463</strain>
    </source>
</reference>
<evidence type="ECO:0000313" key="3">
    <source>
        <dbReference type="EMBL" id="MBK7417440.1"/>
    </source>
</evidence>
<dbReference type="AlphaFoldDB" id="A0A935N2E9"/>
<dbReference type="PANTHER" id="PTHR13504">
    <property type="entry name" value="FIDO DOMAIN-CONTAINING PROTEIN DDB_G0283145"/>
    <property type="match status" value="1"/>
</dbReference>
<dbReference type="PROSITE" id="PS51459">
    <property type="entry name" value="FIDO"/>
    <property type="match status" value="1"/>
</dbReference>
<proteinExistence type="predicted"/>
<organism evidence="3 4">
    <name type="scientific">Candidatus Dechloromonas phosphorivorans</name>
    <dbReference type="NCBI Taxonomy" id="2899244"/>
    <lineage>
        <taxon>Bacteria</taxon>
        <taxon>Pseudomonadati</taxon>
        <taxon>Pseudomonadota</taxon>
        <taxon>Betaproteobacteria</taxon>
        <taxon>Rhodocyclales</taxon>
        <taxon>Azonexaceae</taxon>
        <taxon>Dechloromonas</taxon>
    </lineage>
</organism>
<dbReference type="InterPro" id="IPR003812">
    <property type="entry name" value="Fido"/>
</dbReference>
<dbReference type="Pfam" id="PF02661">
    <property type="entry name" value="Fic"/>
    <property type="match status" value="1"/>
</dbReference>
<accession>A0A935N2E9</accession>
<sequence>MAAQSTVNLDYPPGATPLDADELASLIPGHLTTQAELNEWEQLNIGEGDKWARKQRKDILSETFMRQLHRQMFGETWKWAGEFRKSDKNIGVDWLHIGVELKKLLDDVRYQIDHATFTADEIAIRFHHRLVAIHAFPNGNGRHARMMADLLVEKLGHPRFSWGSRSLAEGNLTDATPIRRNYITALQAADARDMAPLLAFARS</sequence>
<dbReference type="SUPFAM" id="SSF140931">
    <property type="entry name" value="Fic-like"/>
    <property type="match status" value="1"/>
</dbReference>
<protein>
    <submittedName>
        <fullName evidence="3">Mobile mystery protein B</fullName>
    </submittedName>
</protein>
<dbReference type="InterPro" id="IPR013436">
    <property type="entry name" value="Mobile_mystery_prot_B"/>
</dbReference>
<evidence type="ECO:0000256" key="1">
    <source>
        <dbReference type="PIRSR" id="PIRSR640198-1"/>
    </source>
</evidence>
<dbReference type="InterPro" id="IPR036597">
    <property type="entry name" value="Fido-like_dom_sf"/>
</dbReference>